<keyword evidence="4 5" id="KW-0472">Membrane</keyword>
<dbReference type="GO" id="GO:0097037">
    <property type="term" value="P:heme export"/>
    <property type="evidence" value="ECO:0007669"/>
    <property type="project" value="TreeGrafter"/>
</dbReference>
<dbReference type="OMA" id="IVQYYNT"/>
<feature type="transmembrane region" description="Helical" evidence="5">
    <location>
        <begin position="232"/>
        <end position="253"/>
    </location>
</feature>
<dbReference type="OrthoDB" id="422206at2759"/>
<gene>
    <name evidence="6" type="ORF">RF11_05474</name>
</gene>
<evidence type="ECO:0000256" key="2">
    <source>
        <dbReference type="ARBA" id="ARBA00022692"/>
    </source>
</evidence>
<dbReference type="SUPFAM" id="SSF103473">
    <property type="entry name" value="MFS general substrate transporter"/>
    <property type="match status" value="1"/>
</dbReference>
<dbReference type="GO" id="GO:0020037">
    <property type="term" value="F:heme binding"/>
    <property type="evidence" value="ECO:0007669"/>
    <property type="project" value="TreeGrafter"/>
</dbReference>
<feature type="transmembrane region" description="Helical" evidence="5">
    <location>
        <begin position="96"/>
        <end position="119"/>
    </location>
</feature>
<name>A0A0C2MJX9_THEKT</name>
<comment type="subcellular location">
    <subcellularLocation>
        <location evidence="1">Membrane</location>
        <topology evidence="1">Multi-pass membrane protein</topology>
    </subcellularLocation>
</comment>
<evidence type="ECO:0000313" key="7">
    <source>
        <dbReference type="Proteomes" id="UP000031668"/>
    </source>
</evidence>
<evidence type="ECO:0000256" key="5">
    <source>
        <dbReference type="SAM" id="Phobius"/>
    </source>
</evidence>
<evidence type="ECO:0000313" key="6">
    <source>
        <dbReference type="EMBL" id="KII64685.1"/>
    </source>
</evidence>
<sequence>MPYVCILHKLAWYNHTPATVHATGLITTATILDLHNRHRIVTNLPSFLSSKWFGAHERDISTAVIFLFNMLGVFTGYIYPFTIMKIFQKPEQYQEGLIVILCTELGVTILVLIIVFLFAQDKPKTPPSKSENLLMYNYSTKNNKQIVISVIKDTFGLFANLKTVSVLFIYGLYHSNTCIIATFLCEIIDYFNADEQRLSGYIGATSNIMSAIGTIFYAVIVGKLGHKWNFRISGFVNLICSIVICAITAVNYSGVSSNLWMFLLYMVFGFHSDAFLPLGYELLANISYPVEANLSSNAGSLIGNILGATLVVIFGKLENRYKYLSTFVYTSMTYLLNSIVLVCVKYENKRQKAEE</sequence>
<keyword evidence="3 5" id="KW-1133">Transmembrane helix</keyword>
<keyword evidence="7" id="KW-1185">Reference proteome</keyword>
<accession>A0A0C2MJX9</accession>
<evidence type="ECO:0000256" key="1">
    <source>
        <dbReference type="ARBA" id="ARBA00004141"/>
    </source>
</evidence>
<dbReference type="InterPro" id="IPR036259">
    <property type="entry name" value="MFS_trans_sf"/>
</dbReference>
<protein>
    <submittedName>
        <fullName evidence="6">Feline leukemia virus subgroup C receptor-related protein 2</fullName>
    </submittedName>
</protein>
<dbReference type="PANTHER" id="PTHR10924">
    <property type="entry name" value="MAJOR FACILITATOR SUPERFAMILY PROTEIN-RELATED"/>
    <property type="match status" value="1"/>
</dbReference>
<dbReference type="Proteomes" id="UP000031668">
    <property type="component" value="Unassembled WGS sequence"/>
</dbReference>
<dbReference type="GO" id="GO:0015232">
    <property type="term" value="F:heme transmembrane transporter activity"/>
    <property type="evidence" value="ECO:0007669"/>
    <property type="project" value="TreeGrafter"/>
</dbReference>
<feature type="transmembrane region" description="Helical" evidence="5">
    <location>
        <begin position="198"/>
        <end position="220"/>
    </location>
</feature>
<evidence type="ECO:0000256" key="4">
    <source>
        <dbReference type="ARBA" id="ARBA00023136"/>
    </source>
</evidence>
<feature type="transmembrane region" description="Helical" evidence="5">
    <location>
        <begin position="60"/>
        <end position="84"/>
    </location>
</feature>
<reference evidence="6 7" key="1">
    <citation type="journal article" date="2014" name="Genome Biol. Evol.">
        <title>The genome of the myxosporean Thelohanellus kitauei shows adaptations to nutrient acquisition within its fish host.</title>
        <authorList>
            <person name="Yang Y."/>
            <person name="Xiong J."/>
            <person name="Zhou Z."/>
            <person name="Huo F."/>
            <person name="Miao W."/>
            <person name="Ran C."/>
            <person name="Liu Y."/>
            <person name="Zhang J."/>
            <person name="Feng J."/>
            <person name="Wang M."/>
            <person name="Wang M."/>
            <person name="Wang L."/>
            <person name="Yao B."/>
        </authorList>
    </citation>
    <scope>NUCLEOTIDE SEQUENCE [LARGE SCALE GENOMIC DNA]</scope>
    <source>
        <strain evidence="6">Wuqing</strain>
    </source>
</reference>
<proteinExistence type="predicted"/>
<keyword evidence="2 5" id="KW-0812">Transmembrane</keyword>
<keyword evidence="6" id="KW-0675">Receptor</keyword>
<feature type="transmembrane region" description="Helical" evidence="5">
    <location>
        <begin position="301"/>
        <end position="317"/>
    </location>
</feature>
<dbReference type="PANTHER" id="PTHR10924:SF4">
    <property type="entry name" value="GH15861P"/>
    <property type="match status" value="1"/>
</dbReference>
<dbReference type="InterPro" id="IPR049680">
    <property type="entry name" value="FLVCR1-2_SLC49-like"/>
</dbReference>
<feature type="transmembrane region" description="Helical" evidence="5">
    <location>
        <begin position="323"/>
        <end position="344"/>
    </location>
</feature>
<dbReference type="AlphaFoldDB" id="A0A0C2MJX9"/>
<dbReference type="Gene3D" id="1.20.1250.20">
    <property type="entry name" value="MFS general substrate transporter like domains"/>
    <property type="match status" value="1"/>
</dbReference>
<feature type="transmembrane region" description="Helical" evidence="5">
    <location>
        <begin position="259"/>
        <end position="280"/>
    </location>
</feature>
<organism evidence="6 7">
    <name type="scientific">Thelohanellus kitauei</name>
    <name type="common">Myxosporean</name>
    <dbReference type="NCBI Taxonomy" id="669202"/>
    <lineage>
        <taxon>Eukaryota</taxon>
        <taxon>Metazoa</taxon>
        <taxon>Cnidaria</taxon>
        <taxon>Myxozoa</taxon>
        <taxon>Myxosporea</taxon>
        <taxon>Bivalvulida</taxon>
        <taxon>Platysporina</taxon>
        <taxon>Myxobolidae</taxon>
        <taxon>Thelohanellus</taxon>
    </lineage>
</organism>
<comment type="caution">
    <text evidence="6">The sequence shown here is derived from an EMBL/GenBank/DDBJ whole genome shotgun (WGS) entry which is preliminary data.</text>
</comment>
<evidence type="ECO:0000256" key="3">
    <source>
        <dbReference type="ARBA" id="ARBA00022989"/>
    </source>
</evidence>
<dbReference type="EMBL" id="JWZT01004123">
    <property type="protein sequence ID" value="KII64685.1"/>
    <property type="molecule type" value="Genomic_DNA"/>
</dbReference>
<dbReference type="GO" id="GO:0016020">
    <property type="term" value="C:membrane"/>
    <property type="evidence" value="ECO:0007669"/>
    <property type="project" value="UniProtKB-SubCell"/>
</dbReference>